<feature type="chain" id="PRO_5041252473" description="Ionotropic glutamate receptor C-terminal domain-containing protein" evidence="14">
    <location>
        <begin position="28"/>
        <end position="600"/>
    </location>
</feature>
<keyword evidence="9" id="KW-0675">Receptor</keyword>
<evidence type="ECO:0000256" key="2">
    <source>
        <dbReference type="ARBA" id="ARBA00008685"/>
    </source>
</evidence>
<proteinExistence type="inferred from homology"/>
<evidence type="ECO:0000256" key="3">
    <source>
        <dbReference type="ARBA" id="ARBA00022448"/>
    </source>
</evidence>
<dbReference type="SUPFAM" id="SSF53850">
    <property type="entry name" value="Periplasmic binding protein-like II"/>
    <property type="match status" value="1"/>
</dbReference>
<keyword evidence="10" id="KW-0325">Glycoprotein</keyword>
<keyword evidence="11" id="KW-1071">Ligand-gated ion channel</keyword>
<evidence type="ECO:0000256" key="9">
    <source>
        <dbReference type="ARBA" id="ARBA00023170"/>
    </source>
</evidence>
<evidence type="ECO:0000256" key="11">
    <source>
        <dbReference type="ARBA" id="ARBA00023286"/>
    </source>
</evidence>
<dbReference type="SMART" id="SM00079">
    <property type="entry name" value="PBPe"/>
    <property type="match status" value="1"/>
</dbReference>
<keyword evidence="17" id="KW-1185">Reference proteome</keyword>
<evidence type="ECO:0000256" key="13">
    <source>
        <dbReference type="SAM" id="Phobius"/>
    </source>
</evidence>
<reference evidence="16" key="1">
    <citation type="submission" date="2023-03" db="EMBL/GenBank/DDBJ databases">
        <title>Chromosome-scale reference genome and RAD-based genetic map of yellow starthistle (Centaurea solstitialis) reveal putative structural variation and QTLs associated with invader traits.</title>
        <authorList>
            <person name="Reatini B."/>
            <person name="Cang F.A."/>
            <person name="Jiang Q."/>
            <person name="Mckibben M.T.W."/>
            <person name="Barker M.S."/>
            <person name="Rieseberg L.H."/>
            <person name="Dlugosch K.M."/>
        </authorList>
    </citation>
    <scope>NUCLEOTIDE SEQUENCE</scope>
    <source>
        <strain evidence="16">CAN-66</strain>
        <tissue evidence="16">Leaf</tissue>
    </source>
</reference>
<feature type="transmembrane region" description="Helical" evidence="13">
    <location>
        <begin position="313"/>
        <end position="331"/>
    </location>
</feature>
<keyword evidence="7" id="KW-0406">Ion transport</keyword>
<evidence type="ECO:0000256" key="12">
    <source>
        <dbReference type="ARBA" id="ARBA00023303"/>
    </source>
</evidence>
<dbReference type="Gene3D" id="1.10.287.70">
    <property type="match status" value="1"/>
</dbReference>
<evidence type="ECO:0000256" key="7">
    <source>
        <dbReference type="ARBA" id="ARBA00023065"/>
    </source>
</evidence>
<dbReference type="GO" id="GO:0015276">
    <property type="term" value="F:ligand-gated monoatomic ion channel activity"/>
    <property type="evidence" value="ECO:0007669"/>
    <property type="project" value="InterPro"/>
</dbReference>
<evidence type="ECO:0000313" key="16">
    <source>
        <dbReference type="EMBL" id="KAJ9565139.1"/>
    </source>
</evidence>
<feature type="signal peptide" evidence="14">
    <location>
        <begin position="1"/>
        <end position="27"/>
    </location>
</feature>
<dbReference type="AlphaFoldDB" id="A0AA38TQN9"/>
<feature type="domain" description="Ionotropic glutamate receptor C-terminal" evidence="15">
    <location>
        <begin position="189"/>
        <end position="522"/>
    </location>
</feature>
<keyword evidence="12" id="KW-0407">Ion channel</keyword>
<feature type="transmembrane region" description="Helical" evidence="13">
    <location>
        <begin position="373"/>
        <end position="397"/>
    </location>
</feature>
<comment type="subcellular location">
    <subcellularLocation>
        <location evidence="1">Membrane</location>
        <topology evidence="1">Multi-pass membrane protein</topology>
    </subcellularLocation>
</comment>
<evidence type="ECO:0000256" key="1">
    <source>
        <dbReference type="ARBA" id="ARBA00004141"/>
    </source>
</evidence>
<keyword evidence="6 13" id="KW-1133">Transmembrane helix</keyword>
<evidence type="ECO:0000256" key="4">
    <source>
        <dbReference type="ARBA" id="ARBA00022692"/>
    </source>
</evidence>
<dbReference type="EMBL" id="JARYMX010000001">
    <property type="protein sequence ID" value="KAJ9565139.1"/>
    <property type="molecule type" value="Genomic_DNA"/>
</dbReference>
<evidence type="ECO:0000256" key="8">
    <source>
        <dbReference type="ARBA" id="ARBA00023136"/>
    </source>
</evidence>
<evidence type="ECO:0000313" key="17">
    <source>
        <dbReference type="Proteomes" id="UP001172457"/>
    </source>
</evidence>
<dbReference type="InterPro" id="IPR001320">
    <property type="entry name" value="Iontro_rcpt_C"/>
</dbReference>
<evidence type="ECO:0000256" key="14">
    <source>
        <dbReference type="SAM" id="SignalP"/>
    </source>
</evidence>
<name>A0AA38TQN9_9ASTR</name>
<evidence type="ECO:0000256" key="6">
    <source>
        <dbReference type="ARBA" id="ARBA00022989"/>
    </source>
</evidence>
<keyword evidence="4 13" id="KW-0812">Transmembrane</keyword>
<dbReference type="GO" id="GO:0016020">
    <property type="term" value="C:membrane"/>
    <property type="evidence" value="ECO:0007669"/>
    <property type="project" value="UniProtKB-SubCell"/>
</dbReference>
<evidence type="ECO:0000256" key="5">
    <source>
        <dbReference type="ARBA" id="ARBA00022729"/>
    </source>
</evidence>
<protein>
    <recommendedName>
        <fullName evidence="15">Ionotropic glutamate receptor C-terminal domain-containing protein</fullName>
    </recommendedName>
</protein>
<sequence length="600" mass="66930">MEISRKKSINLLFLILMLLCFQILSDTQEDPLEIPVGVILDMGSWDGKTIYGCIRMAVSDFYTVNSRYKTRIVLHNRDTHGEPLNSLSAGFPLNLGSTVEHYGACGITYTTPRDLLENTKVQAIIGPETSSEARFLEVLGENANVPILSFSTTPFSNPNPLKKFPFFSSHFWEESFGRERRRLQMNGKKLRILVPEFGGFPNLIHLTVDPRTNLPTASGFCGDVFNAAFNALDYEEGIELILLSDEPGRTYNDLIDKVHSKEFDAAIGDITITANRSLLVDFTISISDPGIGTLARNAEKGMWIFLDPLSKDLWITSCGFFLLLGFVIWFIEHRTNEEFQGSTRQQIGTSLWFAFSTLVYAHREKLQSNLSRFVVTVWVFVVLVLTSSYTATLSSLLTVQRIASKEGAIRFQDFGPIADGAVFNNLEFSDVRVEKLNSPHEYAKALTTGGYSAVIDEILYVKSVLALYSTAGFSLVATASTTNGFGFVFQKGSGLARELSIEIAKLREDGTLKALEDKWLKRESSLMSKDFSSPSPNILNLQGFRGLFLMSGASMALALLVSVVYLVREKWCGKSKTRILRCILRKSAEIHVQDSEMESE</sequence>
<dbReference type="InterPro" id="IPR001828">
    <property type="entry name" value="ANF_lig-bd_rcpt"/>
</dbReference>
<feature type="non-terminal residue" evidence="16">
    <location>
        <position position="1"/>
    </location>
</feature>
<dbReference type="InterPro" id="IPR028082">
    <property type="entry name" value="Peripla_BP_I"/>
</dbReference>
<dbReference type="Proteomes" id="UP001172457">
    <property type="component" value="Chromosome 1"/>
</dbReference>
<comment type="similarity">
    <text evidence="2">Belongs to the glutamate-gated ion channel (TC 1.A.10.1) family.</text>
</comment>
<keyword evidence="3" id="KW-0813">Transport</keyword>
<dbReference type="FunFam" id="1.10.287.70:FF:000037">
    <property type="entry name" value="Glutamate receptor"/>
    <property type="match status" value="1"/>
</dbReference>
<dbReference type="PANTHER" id="PTHR18966">
    <property type="entry name" value="IONOTROPIC GLUTAMATE RECEPTOR"/>
    <property type="match status" value="1"/>
</dbReference>
<dbReference type="Gene3D" id="3.40.190.10">
    <property type="entry name" value="Periplasmic binding protein-like II"/>
    <property type="match status" value="2"/>
</dbReference>
<dbReference type="InterPro" id="IPR015683">
    <property type="entry name" value="Ionotropic_Glu_rcpt"/>
</dbReference>
<organism evidence="16 17">
    <name type="scientific">Centaurea solstitialis</name>
    <name type="common">yellow star-thistle</name>
    <dbReference type="NCBI Taxonomy" id="347529"/>
    <lineage>
        <taxon>Eukaryota</taxon>
        <taxon>Viridiplantae</taxon>
        <taxon>Streptophyta</taxon>
        <taxon>Embryophyta</taxon>
        <taxon>Tracheophyta</taxon>
        <taxon>Spermatophyta</taxon>
        <taxon>Magnoliopsida</taxon>
        <taxon>eudicotyledons</taxon>
        <taxon>Gunneridae</taxon>
        <taxon>Pentapetalae</taxon>
        <taxon>asterids</taxon>
        <taxon>campanulids</taxon>
        <taxon>Asterales</taxon>
        <taxon>Asteraceae</taxon>
        <taxon>Carduoideae</taxon>
        <taxon>Cardueae</taxon>
        <taxon>Centaureinae</taxon>
        <taxon>Centaurea</taxon>
    </lineage>
</organism>
<dbReference type="Pfam" id="PF00060">
    <property type="entry name" value="Lig_chan"/>
    <property type="match status" value="1"/>
</dbReference>
<keyword evidence="8 13" id="KW-0472">Membrane</keyword>
<dbReference type="Pfam" id="PF01094">
    <property type="entry name" value="ANF_receptor"/>
    <property type="match status" value="1"/>
</dbReference>
<comment type="caution">
    <text evidence="16">The sequence shown here is derived from an EMBL/GenBank/DDBJ whole genome shotgun (WGS) entry which is preliminary data.</text>
</comment>
<gene>
    <name evidence="16" type="ORF">OSB04_001105</name>
</gene>
<evidence type="ECO:0000259" key="15">
    <source>
        <dbReference type="SMART" id="SM00079"/>
    </source>
</evidence>
<feature type="transmembrane region" description="Helical" evidence="13">
    <location>
        <begin position="547"/>
        <end position="567"/>
    </location>
</feature>
<accession>A0AA38TQN9</accession>
<dbReference type="SUPFAM" id="SSF53822">
    <property type="entry name" value="Periplasmic binding protein-like I"/>
    <property type="match status" value="1"/>
</dbReference>
<dbReference type="Gene3D" id="3.40.50.2300">
    <property type="match status" value="1"/>
</dbReference>
<keyword evidence="5 14" id="KW-0732">Signal</keyword>
<evidence type="ECO:0000256" key="10">
    <source>
        <dbReference type="ARBA" id="ARBA00023180"/>
    </source>
</evidence>